<evidence type="ECO:0000256" key="3">
    <source>
        <dbReference type="ARBA" id="ARBA00023002"/>
    </source>
</evidence>
<comment type="caution">
    <text evidence="4">The sequence shown here is derived from an EMBL/GenBank/DDBJ whole genome shotgun (WGS) entry which is preliminary data.</text>
</comment>
<organism evidence="4 5">
    <name type="scientific">Aspergillus keveii</name>
    <dbReference type="NCBI Taxonomy" id="714993"/>
    <lineage>
        <taxon>Eukaryota</taxon>
        <taxon>Fungi</taxon>
        <taxon>Dikarya</taxon>
        <taxon>Ascomycota</taxon>
        <taxon>Pezizomycotina</taxon>
        <taxon>Eurotiomycetes</taxon>
        <taxon>Eurotiomycetidae</taxon>
        <taxon>Eurotiales</taxon>
        <taxon>Aspergillaceae</taxon>
        <taxon>Aspergillus</taxon>
        <taxon>Aspergillus subgen. Nidulantes</taxon>
    </lineage>
</organism>
<proteinExistence type="inferred from homology"/>
<dbReference type="Gene3D" id="3.40.50.720">
    <property type="entry name" value="NAD(P)-binding Rossmann-like Domain"/>
    <property type="match status" value="1"/>
</dbReference>
<gene>
    <name evidence="4" type="ORF">BJX66DRAFT_351930</name>
</gene>
<dbReference type="InterPro" id="IPR036291">
    <property type="entry name" value="NAD(P)-bd_dom_sf"/>
</dbReference>
<dbReference type="SUPFAM" id="SSF51735">
    <property type="entry name" value="NAD(P)-binding Rossmann-fold domains"/>
    <property type="match status" value="1"/>
</dbReference>
<dbReference type="Proteomes" id="UP001610563">
    <property type="component" value="Unassembled WGS sequence"/>
</dbReference>
<dbReference type="Pfam" id="PF00106">
    <property type="entry name" value="adh_short"/>
    <property type="match status" value="1"/>
</dbReference>
<keyword evidence="3" id="KW-0560">Oxidoreductase</keyword>
<dbReference type="PRINTS" id="PR00081">
    <property type="entry name" value="GDHRDH"/>
</dbReference>
<evidence type="ECO:0000313" key="4">
    <source>
        <dbReference type="EMBL" id="KAL2793290.1"/>
    </source>
</evidence>
<evidence type="ECO:0000256" key="1">
    <source>
        <dbReference type="ARBA" id="ARBA00006484"/>
    </source>
</evidence>
<accession>A0ABR4G3T2</accession>
<evidence type="ECO:0000313" key="5">
    <source>
        <dbReference type="Proteomes" id="UP001610563"/>
    </source>
</evidence>
<keyword evidence="5" id="KW-1185">Reference proteome</keyword>
<dbReference type="PANTHER" id="PTHR24320:SF272">
    <property type="entry name" value="NAD(P)-BINDING ROSSMANN-FOLD SUPERFAMILY PROTEIN"/>
    <property type="match status" value="1"/>
</dbReference>
<name>A0ABR4G3T2_9EURO</name>
<keyword evidence="2" id="KW-0521">NADP</keyword>
<sequence length="343" mass="36955">MPVPQPYAHLHTSPNGPGDVRPTALQIIADDSLTNALPGTNIVLTGATAGIGFETARALLTTGATLYLPVRNLESAKTDLSALLSEHASQIHLVEMDISALSSVKRAATELLAIMGGKINTFIANAGMMGFSERTLTDDGYEINFATNYLGHFYLFHLLKDALLSSASPEKPSRVVIVSSSVARGGKIHGEAGYDYNFTHSAYNMHTAYSNAKLASIYLTNSIERRYGSRNLHATSLHPGVMDTRFSRYVGREFVAMLMSNPAIARIVKSAEQGAATTVWAAVGREWENRGGRYLEDVGEAAEGVDDEDGFGVGFVKRMYDVDAEERVWGDMCGLLGVGVAED</sequence>
<dbReference type="InterPro" id="IPR002347">
    <property type="entry name" value="SDR_fam"/>
</dbReference>
<reference evidence="4 5" key="1">
    <citation type="submission" date="2024-07" db="EMBL/GenBank/DDBJ databases">
        <title>Section-level genome sequencing and comparative genomics of Aspergillus sections Usti and Cavernicolus.</title>
        <authorList>
            <consortium name="Lawrence Berkeley National Laboratory"/>
            <person name="Nybo J.L."/>
            <person name="Vesth T.C."/>
            <person name="Theobald S."/>
            <person name="Frisvad J.C."/>
            <person name="Larsen T.O."/>
            <person name="Kjaerboelling I."/>
            <person name="Rothschild-Mancinelli K."/>
            <person name="Lyhne E.K."/>
            <person name="Kogle M.E."/>
            <person name="Barry K."/>
            <person name="Clum A."/>
            <person name="Na H."/>
            <person name="Ledsgaard L."/>
            <person name="Lin J."/>
            <person name="Lipzen A."/>
            <person name="Kuo A."/>
            <person name="Riley R."/>
            <person name="Mondo S."/>
            <person name="Labutti K."/>
            <person name="Haridas S."/>
            <person name="Pangalinan J."/>
            <person name="Salamov A.A."/>
            <person name="Simmons B.A."/>
            <person name="Magnuson J.K."/>
            <person name="Chen J."/>
            <person name="Drula E."/>
            <person name="Henrissat B."/>
            <person name="Wiebenga A."/>
            <person name="Lubbers R.J."/>
            <person name="Gomes A.C."/>
            <person name="Makela M.R."/>
            <person name="Stajich J."/>
            <person name="Grigoriev I.V."/>
            <person name="Mortensen U.H."/>
            <person name="De Vries R.P."/>
            <person name="Baker S.E."/>
            <person name="Andersen M.R."/>
        </authorList>
    </citation>
    <scope>NUCLEOTIDE SEQUENCE [LARGE SCALE GENOMIC DNA]</scope>
    <source>
        <strain evidence="4 5">CBS 209.92</strain>
    </source>
</reference>
<dbReference type="PANTHER" id="PTHR24320">
    <property type="entry name" value="RETINOL DEHYDROGENASE"/>
    <property type="match status" value="1"/>
</dbReference>
<comment type="similarity">
    <text evidence="1">Belongs to the short-chain dehydrogenases/reductases (SDR) family.</text>
</comment>
<evidence type="ECO:0000256" key="2">
    <source>
        <dbReference type="ARBA" id="ARBA00022857"/>
    </source>
</evidence>
<protein>
    <submittedName>
        <fullName evidence="4">Short-chain dehydrogenase</fullName>
    </submittedName>
</protein>
<dbReference type="EMBL" id="JBFTWV010000060">
    <property type="protein sequence ID" value="KAL2793290.1"/>
    <property type="molecule type" value="Genomic_DNA"/>
</dbReference>